<feature type="binding site" evidence="2">
    <location>
        <position position="353"/>
    </location>
    <ligand>
        <name>Zn(2+)</name>
        <dbReference type="ChEBI" id="CHEBI:29105"/>
        <note>catalytic</note>
    </ligand>
</feature>
<feature type="active site" description="Proton acceptor" evidence="1">
    <location>
        <position position="350"/>
    </location>
</feature>
<dbReference type="Gene3D" id="1.10.390.10">
    <property type="entry name" value="Neutral Protease Domain 2"/>
    <property type="match status" value="1"/>
</dbReference>
<keyword evidence="5" id="KW-1185">Reference proteome</keyword>
<dbReference type="EMBL" id="RJUF01000002">
    <property type="protein sequence ID" value="MCP9761651.1"/>
    <property type="molecule type" value="Genomic_DNA"/>
</dbReference>
<reference evidence="4 5" key="1">
    <citation type="submission" date="2018-11" db="EMBL/GenBank/DDBJ databases">
        <title>Novel bacteria species description.</title>
        <authorList>
            <person name="Han J.-H."/>
        </authorList>
    </citation>
    <scope>NUCLEOTIDE SEQUENCE [LARGE SCALE GENOMIC DNA]</scope>
    <source>
        <strain evidence="4 5">KCTC23259</strain>
    </source>
</reference>
<protein>
    <submittedName>
        <fullName evidence="4">M1 family peptidase</fullName>
    </submittedName>
</protein>
<dbReference type="PANTHER" id="PTHR45726">
    <property type="entry name" value="LEUKOTRIENE A-4 HYDROLASE"/>
    <property type="match status" value="1"/>
</dbReference>
<feature type="domain" description="Peptidase M1 membrane alanine aminopeptidase" evidence="3">
    <location>
        <begin position="286"/>
        <end position="497"/>
    </location>
</feature>
<dbReference type="RefSeq" id="WP_255035392.1">
    <property type="nucleotide sequence ID" value="NZ_RJUF01000002.1"/>
</dbReference>
<feature type="binding site" evidence="2">
    <location>
        <position position="349"/>
    </location>
    <ligand>
        <name>Zn(2+)</name>
        <dbReference type="ChEBI" id="CHEBI:29105"/>
        <note>catalytic</note>
    </ligand>
</feature>
<comment type="cofactor">
    <cofactor evidence="2">
        <name>Zn(2+)</name>
        <dbReference type="ChEBI" id="CHEBI:29105"/>
    </cofactor>
    <text evidence="2">Binds 1 zinc ion per subunit.</text>
</comment>
<gene>
    <name evidence="4" type="ORF">EGI31_01705</name>
</gene>
<dbReference type="Pfam" id="PF01433">
    <property type="entry name" value="Peptidase_M1"/>
    <property type="match status" value="1"/>
</dbReference>
<dbReference type="PANTHER" id="PTHR45726:SF3">
    <property type="entry name" value="LEUKOTRIENE A-4 HYDROLASE"/>
    <property type="match status" value="1"/>
</dbReference>
<feature type="active site" description="Proton donor" evidence="1">
    <location>
        <position position="437"/>
    </location>
</feature>
<dbReference type="InterPro" id="IPR042097">
    <property type="entry name" value="Aminopeptidase_N-like_N_sf"/>
</dbReference>
<evidence type="ECO:0000256" key="1">
    <source>
        <dbReference type="PIRSR" id="PIRSR634015-1"/>
    </source>
</evidence>
<evidence type="ECO:0000313" key="4">
    <source>
        <dbReference type="EMBL" id="MCP9761651.1"/>
    </source>
</evidence>
<evidence type="ECO:0000313" key="5">
    <source>
        <dbReference type="Proteomes" id="UP001204144"/>
    </source>
</evidence>
<dbReference type="Gene3D" id="2.60.40.1730">
    <property type="entry name" value="tricorn interacting facor f3 domain"/>
    <property type="match status" value="1"/>
</dbReference>
<name>A0AAE3H080_9BACT</name>
<dbReference type="InterPro" id="IPR014782">
    <property type="entry name" value="Peptidase_M1_dom"/>
</dbReference>
<dbReference type="GO" id="GO:0008237">
    <property type="term" value="F:metallopeptidase activity"/>
    <property type="evidence" value="ECO:0007669"/>
    <property type="project" value="InterPro"/>
</dbReference>
<evidence type="ECO:0000256" key="2">
    <source>
        <dbReference type="PIRSR" id="PIRSR634015-3"/>
    </source>
</evidence>
<dbReference type="InterPro" id="IPR027268">
    <property type="entry name" value="Peptidase_M4/M1_CTD_sf"/>
</dbReference>
<feature type="binding site" evidence="2">
    <location>
        <position position="372"/>
    </location>
    <ligand>
        <name>Zn(2+)</name>
        <dbReference type="ChEBI" id="CHEBI:29105"/>
        <note>catalytic</note>
    </ligand>
</feature>
<organism evidence="4 5">
    <name type="scientific">Lacihabitans soyangensis</name>
    <dbReference type="NCBI Taxonomy" id="869394"/>
    <lineage>
        <taxon>Bacteria</taxon>
        <taxon>Pseudomonadati</taxon>
        <taxon>Bacteroidota</taxon>
        <taxon>Cytophagia</taxon>
        <taxon>Cytophagales</taxon>
        <taxon>Leadbetterellaceae</taxon>
        <taxon>Lacihabitans</taxon>
    </lineage>
</organism>
<dbReference type="Proteomes" id="UP001204144">
    <property type="component" value="Unassembled WGS sequence"/>
</dbReference>
<keyword evidence="2" id="KW-0862">Zinc</keyword>
<evidence type="ECO:0000259" key="3">
    <source>
        <dbReference type="Pfam" id="PF01433"/>
    </source>
</evidence>
<sequence>MFHKLTLFVLVALSAFSKTIKSDRSANYDIKVSLDTKTKTLRGQQTLTWTNKTSKPTSELQFHLYLNAFKDENSTFFKESGGQLRGDKMDTTRLRNFGNIYLSTLKIRNGENLYPKIKYIQPDDLNAYDKTVIQVNLAKAIKPGETVILDMDFRAKLPKIFARTGWADNDYFFVGQWFPKIGVLEENGKWNCHQFHAHTEFFADFGNYNVQITLPQEFTVAGTGEKVSEIKNKGNTKTVSFSATDVHDFAWTTSPHYKYSEQNHKGIKLMVYMQPEHIQMTNRYFESAKNAIDYMERKVGKYPHSTLSMIDPTLSGSGSGGMEYPTLITCGSYWGVGSWGKFQEVVTIHEFVHQYFQGMVASNEFENSWMDEGFTQYFEGRIMDAYYKGQQANIFGFNLHDMASSRAGYVMMGNPKVTEIRRNAWSYPGGTYGVMTYQKTATWLKTLEGLLGIKNMDAIMQTYFARFKFKHPQPQDFIDVADEIASKNTKYANLDWFFKQVLFEAPDCDYAVGDLVNAPRKQTPFGSFTVNRLGEMTFPTKIKVVFDDKKYLLINWSGSERYRKFRFKKRIKYVQLDPEYINWMDLNMINNSMAAKEPTKAAAKYGTKMLFWVQRILFFFGGLA</sequence>
<proteinExistence type="predicted"/>
<dbReference type="CDD" id="cd09604">
    <property type="entry name" value="M1_APN_like"/>
    <property type="match status" value="1"/>
</dbReference>
<keyword evidence="2" id="KW-0479">Metal-binding</keyword>
<dbReference type="SUPFAM" id="SSF55486">
    <property type="entry name" value="Metalloproteases ('zincins'), catalytic domain"/>
    <property type="match status" value="1"/>
</dbReference>
<dbReference type="GO" id="GO:0008270">
    <property type="term" value="F:zinc ion binding"/>
    <property type="evidence" value="ECO:0007669"/>
    <property type="project" value="InterPro"/>
</dbReference>
<accession>A0AAE3H080</accession>
<dbReference type="InterPro" id="IPR034015">
    <property type="entry name" value="M1_LTA4H"/>
</dbReference>
<dbReference type="AlphaFoldDB" id="A0AAE3H080"/>
<comment type="caution">
    <text evidence="4">The sequence shown here is derived from an EMBL/GenBank/DDBJ whole genome shotgun (WGS) entry which is preliminary data.</text>
</comment>